<dbReference type="InterPro" id="IPR009589">
    <property type="entry name" value="PH_YyaB-like"/>
</dbReference>
<gene>
    <name evidence="3" type="ORF">IDJ77_21785</name>
</gene>
<dbReference type="Pfam" id="PF06713">
    <property type="entry name" value="bPH_4"/>
    <property type="match status" value="1"/>
</dbReference>
<dbReference type="RefSeq" id="WP_191191096.1">
    <property type="nucleotide sequence ID" value="NZ_JACWMY010000012.1"/>
</dbReference>
<reference evidence="3 4" key="1">
    <citation type="submission" date="2020-09" db="EMBL/GenBank/DDBJ databases">
        <title>Novel species of Mucilaginibacter isolated from a glacier on the Tibetan Plateau.</title>
        <authorList>
            <person name="Liu Q."/>
            <person name="Xin Y.-H."/>
        </authorList>
    </citation>
    <scope>NUCLEOTIDE SEQUENCE [LARGE SCALE GENOMIC DNA]</scope>
    <source>
        <strain evidence="3 4">ZT4R22</strain>
    </source>
</reference>
<keyword evidence="1" id="KW-0812">Transmembrane</keyword>
<organism evidence="3 4">
    <name type="scientific">Mucilaginibacter pankratovii</name>
    <dbReference type="NCBI Taxonomy" id="2772110"/>
    <lineage>
        <taxon>Bacteria</taxon>
        <taxon>Pseudomonadati</taxon>
        <taxon>Bacteroidota</taxon>
        <taxon>Sphingobacteriia</taxon>
        <taxon>Sphingobacteriales</taxon>
        <taxon>Sphingobacteriaceae</taxon>
        <taxon>Mucilaginibacter</taxon>
    </lineage>
</organism>
<evidence type="ECO:0000313" key="4">
    <source>
        <dbReference type="Proteomes" id="UP000606600"/>
    </source>
</evidence>
<keyword evidence="4" id="KW-1185">Reference proteome</keyword>
<keyword evidence="1" id="KW-0472">Membrane</keyword>
<evidence type="ECO:0000256" key="1">
    <source>
        <dbReference type="SAM" id="Phobius"/>
    </source>
</evidence>
<keyword evidence="1" id="KW-1133">Transmembrane helix</keyword>
<dbReference type="EMBL" id="JACWMY010000012">
    <property type="protein sequence ID" value="MBD1366460.1"/>
    <property type="molecule type" value="Genomic_DNA"/>
</dbReference>
<sequence>MLNHERKFPSKRGFVIYIPLIILIIVEAGYIAGGRYIGAVLVLVVVSAMFLPVFFNTYYAISNTGTLRVKCGMFFNTKLPIGSIIKVENTRTVLSAPALSTDRIEIFYNKFDSVVISPKNIAEFVAELQKINPDIRYQ</sequence>
<evidence type="ECO:0000259" key="2">
    <source>
        <dbReference type="Pfam" id="PF06713"/>
    </source>
</evidence>
<feature type="domain" description="Uncharacterized protein YyaB-like PH" evidence="2">
    <location>
        <begin position="57"/>
        <end position="132"/>
    </location>
</feature>
<evidence type="ECO:0000313" key="3">
    <source>
        <dbReference type="EMBL" id="MBD1366460.1"/>
    </source>
</evidence>
<protein>
    <submittedName>
        <fullName evidence="3">PH domain-containing protein</fullName>
    </submittedName>
</protein>
<proteinExistence type="predicted"/>
<name>A0ABR7WVZ8_9SPHI</name>
<feature type="transmembrane region" description="Helical" evidence="1">
    <location>
        <begin position="37"/>
        <end position="61"/>
    </location>
</feature>
<feature type="transmembrane region" description="Helical" evidence="1">
    <location>
        <begin position="12"/>
        <end position="31"/>
    </location>
</feature>
<accession>A0ABR7WVZ8</accession>
<comment type="caution">
    <text evidence="3">The sequence shown here is derived from an EMBL/GenBank/DDBJ whole genome shotgun (WGS) entry which is preliminary data.</text>
</comment>
<dbReference type="Proteomes" id="UP000606600">
    <property type="component" value="Unassembled WGS sequence"/>
</dbReference>